<dbReference type="KEGG" id="sba:Sulba_2517"/>
<dbReference type="AlphaFoldDB" id="I3Y0R0"/>
<dbReference type="GO" id="GO:0016020">
    <property type="term" value="C:membrane"/>
    <property type="evidence" value="ECO:0007669"/>
    <property type="project" value="InterPro"/>
</dbReference>
<keyword evidence="1 3" id="KW-0807">Transducer</keyword>
<evidence type="ECO:0000313" key="8">
    <source>
        <dbReference type="Proteomes" id="UP000006176"/>
    </source>
</evidence>
<dbReference type="Proteomes" id="UP000006176">
    <property type="component" value="Chromosome"/>
</dbReference>
<dbReference type="SMART" id="SM00283">
    <property type="entry name" value="MA"/>
    <property type="match status" value="1"/>
</dbReference>
<name>I3Y0R0_SULBS</name>
<evidence type="ECO:0000256" key="3">
    <source>
        <dbReference type="PROSITE-ProRule" id="PRU00284"/>
    </source>
</evidence>
<keyword evidence="8" id="KW-1185">Reference proteome</keyword>
<dbReference type="InterPro" id="IPR004089">
    <property type="entry name" value="MCPsignal_dom"/>
</dbReference>
<evidence type="ECO:0000256" key="2">
    <source>
        <dbReference type="ARBA" id="ARBA00029447"/>
    </source>
</evidence>
<dbReference type="PATRIC" id="fig|760154.4.peg.2516"/>
<feature type="domain" description="HAMP" evidence="6">
    <location>
        <begin position="211"/>
        <end position="265"/>
    </location>
</feature>
<dbReference type="Gene3D" id="6.10.340.10">
    <property type="match status" value="1"/>
</dbReference>
<dbReference type="STRING" id="760154.Sulba_2517"/>
<accession>I3Y0R0</accession>
<protein>
    <submittedName>
        <fullName evidence="7">Methyl-accepting chemotaxis protein</fullName>
    </submittedName>
</protein>
<evidence type="ECO:0000313" key="7">
    <source>
        <dbReference type="EMBL" id="AFL69784.1"/>
    </source>
</evidence>
<evidence type="ECO:0000259" key="6">
    <source>
        <dbReference type="PROSITE" id="PS50885"/>
    </source>
</evidence>
<dbReference type="EMBL" id="CP003333">
    <property type="protein sequence ID" value="AFL69784.1"/>
    <property type="molecule type" value="Genomic_DNA"/>
</dbReference>
<dbReference type="RefSeq" id="WP_014770647.1">
    <property type="nucleotide sequence ID" value="NC_018002.1"/>
</dbReference>
<keyword evidence="4" id="KW-0472">Membrane</keyword>
<dbReference type="OrthoDB" id="8576332at2"/>
<evidence type="ECO:0000256" key="1">
    <source>
        <dbReference type="ARBA" id="ARBA00023224"/>
    </source>
</evidence>
<dbReference type="InterPro" id="IPR003660">
    <property type="entry name" value="HAMP_dom"/>
</dbReference>
<dbReference type="Gene3D" id="1.10.287.950">
    <property type="entry name" value="Methyl-accepting chemotaxis protein"/>
    <property type="match status" value="1"/>
</dbReference>
<dbReference type="GO" id="GO:0007165">
    <property type="term" value="P:signal transduction"/>
    <property type="evidence" value="ECO:0007669"/>
    <property type="project" value="UniProtKB-KW"/>
</dbReference>
<feature type="transmembrane region" description="Helical" evidence="4">
    <location>
        <begin position="190"/>
        <end position="210"/>
    </location>
</feature>
<dbReference type="InterPro" id="IPR004090">
    <property type="entry name" value="Chemotax_Me-accpt_rcpt"/>
</dbReference>
<dbReference type="PRINTS" id="PR00260">
    <property type="entry name" value="CHEMTRNSDUCR"/>
</dbReference>
<comment type="similarity">
    <text evidence="2">Belongs to the methyl-accepting chemotaxis (MCP) protein family.</text>
</comment>
<organism evidence="7 8">
    <name type="scientific">Sulfurospirillum barnesii (strain ATCC 700032 / DSM 10660 / SES-3)</name>
    <dbReference type="NCBI Taxonomy" id="760154"/>
    <lineage>
        <taxon>Bacteria</taxon>
        <taxon>Pseudomonadati</taxon>
        <taxon>Campylobacterota</taxon>
        <taxon>Epsilonproteobacteria</taxon>
        <taxon>Campylobacterales</taxon>
        <taxon>Sulfurospirillaceae</taxon>
        <taxon>Sulfurospirillum</taxon>
    </lineage>
</organism>
<dbReference type="Pfam" id="PF00015">
    <property type="entry name" value="MCPsignal"/>
    <property type="match status" value="1"/>
</dbReference>
<dbReference type="eggNOG" id="COG0840">
    <property type="taxonomic scope" value="Bacteria"/>
</dbReference>
<dbReference type="SUPFAM" id="SSF58104">
    <property type="entry name" value="Methyl-accepting chemotaxis protein (MCP) signaling domain"/>
    <property type="match status" value="1"/>
</dbReference>
<proteinExistence type="inferred from homology"/>
<sequence length="543" mass="60308">MTIKSKLMLLGVCAFLALMTVSVVSYLSIEATKIKGDKYNDIILSKDLIADILPPPEYIIESRLVAYMMLEATDEKSLNELIAKIDSLKKDYRERQTYWDENLKHTGMRKLILEDTKTPAFEFFEIMEKEYVPALKAHQREKAQALSSGILSATYEAHRAMVDKLVEMANKEALQDEEDATAILQKSSTAMIVTVLFACVVILVIIFLTIKAITSKLTMINNAVTELVKGDGDLTKKLELEGDDEIVDVSMLLNTFVEKIRITVAEAKSLTIENATASEELIATAKAIETRVYHESAMLQDAVQKVEPMRQSAVNSSSTLNASKQEITKASEKLNETRVITMGIMEKIRENSQSELALSEKLLHLVEDTQQVKNVLGVISDIADQTNLLALNAAIEAARAGEHGRGFAVVADEVRKLAERTQKSLVETNTTINVITQSISDLSETMQRDIEKVKHVMETSSHIETALTDVSHTMTKITKVAEQSAQQADETSSQIQEIAHNLTTVGLSSLDNTKSTKEMMLAIDHLNSMTEKLSCKMDDFKVQ</sequence>
<evidence type="ECO:0000259" key="5">
    <source>
        <dbReference type="PROSITE" id="PS50111"/>
    </source>
</evidence>
<dbReference type="GO" id="GO:0006935">
    <property type="term" value="P:chemotaxis"/>
    <property type="evidence" value="ECO:0007669"/>
    <property type="project" value="InterPro"/>
</dbReference>
<reference evidence="7 8" key="1">
    <citation type="submission" date="2012-06" db="EMBL/GenBank/DDBJ databases">
        <title>Complete sequence of Sulfurospirillum barnesii SES-3.</title>
        <authorList>
            <consortium name="US DOE Joint Genome Institute"/>
            <person name="Lucas S."/>
            <person name="Han J."/>
            <person name="Lapidus A."/>
            <person name="Cheng J.-F."/>
            <person name="Goodwin L."/>
            <person name="Pitluck S."/>
            <person name="Peters L."/>
            <person name="Ovchinnikova G."/>
            <person name="Lu M."/>
            <person name="Detter J.C."/>
            <person name="Han C."/>
            <person name="Tapia R."/>
            <person name="Land M."/>
            <person name="Hauser L."/>
            <person name="Kyrpides N."/>
            <person name="Ivanova N."/>
            <person name="Pagani I."/>
            <person name="Stolz J."/>
            <person name="Arkin A."/>
            <person name="Dehal P."/>
            <person name="Oremland R."/>
            <person name="Saltikov C."/>
            <person name="Basu P."/>
            <person name="Hollibaugh J."/>
            <person name="Newman D."/>
            <person name="Stolyar S."/>
            <person name="Hazen T."/>
            <person name="Woyke T."/>
        </authorList>
    </citation>
    <scope>NUCLEOTIDE SEQUENCE [LARGE SCALE GENOMIC DNA]</scope>
    <source>
        <strain evidence="8">ATCC 700032 / DSM 10660 / SES-3</strain>
    </source>
</reference>
<gene>
    <name evidence="7" type="ordered locus">Sulba_2517</name>
</gene>
<feature type="domain" description="Methyl-accepting transducer" evidence="5">
    <location>
        <begin position="270"/>
        <end position="506"/>
    </location>
</feature>
<dbReference type="HOGENOM" id="CLU_000445_107_27_7"/>
<keyword evidence="4" id="KW-1133">Transmembrane helix</keyword>
<keyword evidence="4" id="KW-0812">Transmembrane</keyword>
<dbReference type="PROSITE" id="PS50111">
    <property type="entry name" value="CHEMOTAXIS_TRANSDUC_2"/>
    <property type="match status" value="1"/>
</dbReference>
<dbReference type="GO" id="GO:0004888">
    <property type="term" value="F:transmembrane signaling receptor activity"/>
    <property type="evidence" value="ECO:0007669"/>
    <property type="project" value="InterPro"/>
</dbReference>
<dbReference type="PANTHER" id="PTHR32089">
    <property type="entry name" value="METHYL-ACCEPTING CHEMOTAXIS PROTEIN MCPB"/>
    <property type="match status" value="1"/>
</dbReference>
<evidence type="ECO:0000256" key="4">
    <source>
        <dbReference type="SAM" id="Phobius"/>
    </source>
</evidence>
<dbReference type="PANTHER" id="PTHR32089:SF112">
    <property type="entry name" value="LYSOZYME-LIKE PROTEIN-RELATED"/>
    <property type="match status" value="1"/>
</dbReference>
<dbReference type="PROSITE" id="PS50885">
    <property type="entry name" value="HAMP"/>
    <property type="match status" value="1"/>
</dbReference>